<gene>
    <name evidence="1" type="ORF">PCAMFM013_S010g000343</name>
</gene>
<keyword evidence="2" id="KW-1185">Reference proteome</keyword>
<dbReference type="Proteomes" id="UP000053732">
    <property type="component" value="Unassembled WGS sequence"/>
</dbReference>
<name>A0A0G4PC56_PENC3</name>
<dbReference type="AlphaFoldDB" id="A0A0G4PC56"/>
<organism evidence="1 2">
    <name type="scientific">Penicillium camemberti (strain FM 013)</name>
    <dbReference type="NCBI Taxonomy" id="1429867"/>
    <lineage>
        <taxon>Eukaryota</taxon>
        <taxon>Fungi</taxon>
        <taxon>Dikarya</taxon>
        <taxon>Ascomycota</taxon>
        <taxon>Pezizomycotina</taxon>
        <taxon>Eurotiomycetes</taxon>
        <taxon>Eurotiomycetidae</taxon>
        <taxon>Eurotiales</taxon>
        <taxon>Aspergillaceae</taxon>
        <taxon>Penicillium</taxon>
    </lineage>
</organism>
<evidence type="ECO:0000313" key="1">
    <source>
        <dbReference type="EMBL" id="CRL23905.1"/>
    </source>
</evidence>
<reference evidence="1 2" key="1">
    <citation type="journal article" date="2014" name="Nat. Commun.">
        <title>Multiple recent horizontal transfers of a large genomic region in cheese making fungi.</title>
        <authorList>
            <person name="Cheeseman K."/>
            <person name="Ropars J."/>
            <person name="Renault P."/>
            <person name="Dupont J."/>
            <person name="Gouzy J."/>
            <person name="Branca A."/>
            <person name="Abraham A.L."/>
            <person name="Ceppi M."/>
            <person name="Conseiller E."/>
            <person name="Debuchy R."/>
            <person name="Malagnac F."/>
            <person name="Goarin A."/>
            <person name="Silar P."/>
            <person name="Lacoste S."/>
            <person name="Sallet E."/>
            <person name="Bensimon A."/>
            <person name="Giraud T."/>
            <person name="Brygoo Y."/>
        </authorList>
    </citation>
    <scope>NUCLEOTIDE SEQUENCE [LARGE SCALE GENOMIC DNA]</scope>
    <source>
        <strain evidence="2">FM 013</strain>
    </source>
</reference>
<accession>A0A0G4PC56</accession>
<proteinExistence type="predicted"/>
<protein>
    <submittedName>
        <fullName evidence="1">Str. FM013</fullName>
    </submittedName>
</protein>
<evidence type="ECO:0000313" key="2">
    <source>
        <dbReference type="Proteomes" id="UP000053732"/>
    </source>
</evidence>
<dbReference type="EMBL" id="HG793143">
    <property type="protein sequence ID" value="CRL23905.1"/>
    <property type="molecule type" value="Genomic_DNA"/>
</dbReference>
<sequence>MGCRELGLNLQGLRLRFHNNVEDMDHDENAMGGLWDNLRAAMCNTTNSSFTLWFCSVDREKGFRNENN</sequence>